<reference evidence="2" key="1">
    <citation type="submission" date="2023-03" db="EMBL/GenBank/DDBJ databases">
        <title>Massive genome expansion in bonnet fungi (Mycena s.s.) driven by repeated elements and novel gene families across ecological guilds.</title>
        <authorList>
            <consortium name="Lawrence Berkeley National Laboratory"/>
            <person name="Harder C.B."/>
            <person name="Miyauchi S."/>
            <person name="Viragh M."/>
            <person name="Kuo A."/>
            <person name="Thoen E."/>
            <person name="Andreopoulos B."/>
            <person name="Lu D."/>
            <person name="Skrede I."/>
            <person name="Drula E."/>
            <person name="Henrissat B."/>
            <person name="Morin E."/>
            <person name="Kohler A."/>
            <person name="Barry K."/>
            <person name="LaButti K."/>
            <person name="Morin E."/>
            <person name="Salamov A."/>
            <person name="Lipzen A."/>
            <person name="Mereny Z."/>
            <person name="Hegedus B."/>
            <person name="Baldrian P."/>
            <person name="Stursova M."/>
            <person name="Weitz H."/>
            <person name="Taylor A."/>
            <person name="Grigoriev I.V."/>
            <person name="Nagy L.G."/>
            <person name="Martin F."/>
            <person name="Kauserud H."/>
        </authorList>
    </citation>
    <scope>NUCLEOTIDE SEQUENCE</scope>
    <source>
        <strain evidence="2">CBHHK173m</strain>
    </source>
</reference>
<gene>
    <name evidence="2" type="ORF">B0H15DRAFT_602072</name>
</gene>
<evidence type="ECO:0000313" key="3">
    <source>
        <dbReference type="Proteomes" id="UP001222325"/>
    </source>
</evidence>
<evidence type="ECO:0000256" key="1">
    <source>
        <dbReference type="SAM" id="MobiDB-lite"/>
    </source>
</evidence>
<dbReference type="AlphaFoldDB" id="A0AAD6TQQ6"/>
<dbReference type="Proteomes" id="UP001222325">
    <property type="component" value="Unassembled WGS sequence"/>
</dbReference>
<accession>A0AAD6TQQ6</accession>
<name>A0AAD6TQQ6_9AGAR</name>
<protein>
    <submittedName>
        <fullName evidence="2">Uncharacterized protein</fullName>
    </submittedName>
</protein>
<dbReference type="EMBL" id="JARJCN010000083">
    <property type="protein sequence ID" value="KAJ7076235.1"/>
    <property type="molecule type" value="Genomic_DNA"/>
</dbReference>
<feature type="compositionally biased region" description="Low complexity" evidence="1">
    <location>
        <begin position="164"/>
        <end position="194"/>
    </location>
</feature>
<comment type="caution">
    <text evidence="2">The sequence shown here is derived from an EMBL/GenBank/DDBJ whole genome shotgun (WGS) entry which is preliminary data.</text>
</comment>
<evidence type="ECO:0000313" key="2">
    <source>
        <dbReference type="EMBL" id="KAJ7076235.1"/>
    </source>
</evidence>
<feature type="region of interest" description="Disordered" evidence="1">
    <location>
        <begin position="89"/>
        <end position="194"/>
    </location>
</feature>
<keyword evidence="3" id="KW-1185">Reference proteome</keyword>
<sequence length="194" mass="20750">MPHLDLKGEHTSVYLHFRSDATEMPLSPLLGCISRPLLASSKLHAPSCPCPPLPHLSYVLRTPPAERCAPVSSHAQPTHLKPAAIAARRILRRTPPPPRNRRLPPPARIDRGPARAPPQARHPPVGRLVVRPPIAHRDRVRSRVSAVRTDPAPRPVRSPGATKSGGSSRAGSESATSREGQSEPSPSALAPASS</sequence>
<feature type="compositionally biased region" description="Pro residues" evidence="1">
    <location>
        <begin position="94"/>
        <end position="107"/>
    </location>
</feature>
<organism evidence="2 3">
    <name type="scientific">Mycena belliarum</name>
    <dbReference type="NCBI Taxonomy" id="1033014"/>
    <lineage>
        <taxon>Eukaryota</taxon>
        <taxon>Fungi</taxon>
        <taxon>Dikarya</taxon>
        <taxon>Basidiomycota</taxon>
        <taxon>Agaricomycotina</taxon>
        <taxon>Agaricomycetes</taxon>
        <taxon>Agaricomycetidae</taxon>
        <taxon>Agaricales</taxon>
        <taxon>Marasmiineae</taxon>
        <taxon>Mycenaceae</taxon>
        <taxon>Mycena</taxon>
    </lineage>
</organism>
<proteinExistence type="predicted"/>